<keyword evidence="1" id="KW-0472">Membrane</keyword>
<reference evidence="2" key="1">
    <citation type="submission" date="2021-01" db="EMBL/GenBank/DDBJ databases">
        <authorList>
            <person name="Zhong Y.L."/>
        </authorList>
    </citation>
    <scope>NUCLEOTIDE SEQUENCE</scope>
    <source>
        <strain evidence="2">KCTC 23302</strain>
    </source>
</reference>
<evidence type="ECO:0000313" key="3">
    <source>
        <dbReference type="Proteomes" id="UP000651057"/>
    </source>
</evidence>
<keyword evidence="1" id="KW-0812">Transmembrane</keyword>
<dbReference type="Pfam" id="PF12869">
    <property type="entry name" value="tRNA_anti-like"/>
    <property type="match status" value="1"/>
</dbReference>
<dbReference type="EMBL" id="JAERQJ010000002">
    <property type="protein sequence ID" value="MBL0682863.1"/>
    <property type="molecule type" value="Genomic_DNA"/>
</dbReference>
<evidence type="ECO:0008006" key="4">
    <source>
        <dbReference type="Google" id="ProtNLM"/>
    </source>
</evidence>
<comment type="caution">
    <text evidence="2">The sequence shown here is derived from an EMBL/GenBank/DDBJ whole genome shotgun (WGS) entry which is preliminary data.</text>
</comment>
<dbReference type="AlphaFoldDB" id="A0A936ZQI8"/>
<protein>
    <recommendedName>
        <fullName evidence="4">tRNA_anti-like</fullName>
    </recommendedName>
</protein>
<keyword evidence="3" id="KW-1185">Reference proteome</keyword>
<proteinExistence type="predicted"/>
<feature type="transmembrane region" description="Helical" evidence="1">
    <location>
        <begin position="7"/>
        <end position="26"/>
    </location>
</feature>
<accession>A0A936ZQI8</accession>
<organism evidence="2 3">
    <name type="scientific">Aquimarina mytili</name>
    <dbReference type="NCBI Taxonomy" id="874423"/>
    <lineage>
        <taxon>Bacteria</taxon>
        <taxon>Pseudomonadati</taxon>
        <taxon>Bacteroidota</taxon>
        <taxon>Flavobacteriia</taxon>
        <taxon>Flavobacteriales</taxon>
        <taxon>Flavobacteriaceae</taxon>
        <taxon>Aquimarina</taxon>
    </lineage>
</organism>
<gene>
    <name evidence="2" type="ORF">JJQ60_04990</name>
</gene>
<dbReference type="InterPro" id="IPR024422">
    <property type="entry name" value="Protein_unknown_function_OB"/>
</dbReference>
<keyword evidence="1" id="KW-1133">Transmembrane helix</keyword>
<dbReference type="Proteomes" id="UP000651057">
    <property type="component" value="Unassembled WGS sequence"/>
</dbReference>
<dbReference type="RefSeq" id="WP_201917328.1">
    <property type="nucleotide sequence ID" value="NZ_BAABAX010000023.1"/>
</dbReference>
<sequence length="145" mass="16564">MNRKNKIITFLFCLVFAAGLYLYFGFYNRSYETIDNVATDISISSRKLTSTYMLNEKNANSIYRGKVIEVDGIVKEVSFLNNRNTVLLHGNDKYSSVICDMQSDQIEEVKKLKAGQKIRIKGICKGFLKDAILLNCMLINTQINE</sequence>
<evidence type="ECO:0000256" key="1">
    <source>
        <dbReference type="SAM" id="Phobius"/>
    </source>
</evidence>
<name>A0A936ZQI8_9FLAO</name>
<evidence type="ECO:0000313" key="2">
    <source>
        <dbReference type="EMBL" id="MBL0682863.1"/>
    </source>
</evidence>